<name>A0A7W8HKD2_9BURK</name>
<feature type="transmembrane region" description="Helical" evidence="1">
    <location>
        <begin position="280"/>
        <end position="305"/>
    </location>
</feature>
<feature type="transmembrane region" description="Helical" evidence="1">
    <location>
        <begin position="335"/>
        <end position="358"/>
    </location>
</feature>
<dbReference type="Pfam" id="PF10136">
    <property type="entry name" value="SpecificRecomb"/>
    <property type="match status" value="1"/>
</dbReference>
<keyword evidence="1" id="KW-0812">Transmembrane</keyword>
<protein>
    <submittedName>
        <fullName evidence="2">Site-specific recombinase</fullName>
    </submittedName>
</protein>
<keyword evidence="3" id="KW-1185">Reference proteome</keyword>
<sequence length="401" mass="43805">MLARLRILAQLVAPRNAEERFRRGLRLFQKLVEEQNLETSLRHLWRRSTNLLALQITEQAGRAGEHYVADTRPEWLSMFRAAFGAGLIVGLMALMKLGITSLDLPPLWHALAVSLNYAAGFVVIHLLHFTVATKQPAMTAALIASTLRADRHGRRSLSRLANLIVAIFRTQMVAIAGNVLAAFPTAVGLFLAVTWLAGPDWISAGKAAKLLHEQHPFASLALVHAAIAGVCLYLAGVVAGYYDNLGALTRMPERIRRAPWLGWLAPATRDRLAAYVERNLGALAGNVVFGFLLGMTGFVGLLLGAPLDIRHVTFSAANLAFGAAATGWTLPWHELALLCVGVFAVGLVNLGVSFTLALGTALRANGVRLTEQRRLWELLKRRFLRSPTSFFWPPAPRAPRS</sequence>
<keyword evidence="1" id="KW-0472">Membrane</keyword>
<evidence type="ECO:0000256" key="1">
    <source>
        <dbReference type="SAM" id="Phobius"/>
    </source>
</evidence>
<feature type="transmembrane region" description="Helical" evidence="1">
    <location>
        <begin position="108"/>
        <end position="129"/>
    </location>
</feature>
<proteinExistence type="predicted"/>
<dbReference type="EMBL" id="JACHGB010000006">
    <property type="protein sequence ID" value="MBB5273051.1"/>
    <property type="molecule type" value="Genomic_DNA"/>
</dbReference>
<reference evidence="2 3" key="1">
    <citation type="submission" date="2020-08" db="EMBL/GenBank/DDBJ databases">
        <title>Genomic Encyclopedia of Type Strains, Phase IV (KMG-IV): sequencing the most valuable type-strain genomes for metagenomic binning, comparative biology and taxonomic classification.</title>
        <authorList>
            <person name="Goeker M."/>
        </authorList>
    </citation>
    <scope>NUCLEOTIDE SEQUENCE [LARGE SCALE GENOMIC DNA]</scope>
    <source>
        <strain evidence="2 3">DSM 29781</strain>
    </source>
</reference>
<organism evidence="2 3">
    <name type="scientific">Quisquiliibacterium transsilvanicum</name>
    <dbReference type="NCBI Taxonomy" id="1549638"/>
    <lineage>
        <taxon>Bacteria</taxon>
        <taxon>Pseudomonadati</taxon>
        <taxon>Pseudomonadota</taxon>
        <taxon>Betaproteobacteria</taxon>
        <taxon>Burkholderiales</taxon>
        <taxon>Burkholderiaceae</taxon>
        <taxon>Quisquiliibacterium</taxon>
    </lineage>
</organism>
<dbReference type="AlphaFoldDB" id="A0A7W8HKD2"/>
<keyword evidence="1" id="KW-1133">Transmembrane helix</keyword>
<feature type="transmembrane region" description="Helical" evidence="1">
    <location>
        <begin position="186"/>
        <end position="205"/>
    </location>
</feature>
<dbReference type="InterPro" id="IPR011385">
    <property type="entry name" value="Site-sp_rcmbase"/>
</dbReference>
<dbReference type="Proteomes" id="UP000532440">
    <property type="component" value="Unassembled WGS sequence"/>
</dbReference>
<evidence type="ECO:0000313" key="3">
    <source>
        <dbReference type="Proteomes" id="UP000532440"/>
    </source>
</evidence>
<comment type="caution">
    <text evidence="2">The sequence shown here is derived from an EMBL/GenBank/DDBJ whole genome shotgun (WGS) entry which is preliminary data.</text>
</comment>
<feature type="transmembrane region" description="Helical" evidence="1">
    <location>
        <begin position="217"/>
        <end position="242"/>
    </location>
</feature>
<feature type="transmembrane region" description="Helical" evidence="1">
    <location>
        <begin position="81"/>
        <end position="102"/>
    </location>
</feature>
<evidence type="ECO:0000313" key="2">
    <source>
        <dbReference type="EMBL" id="MBB5273051.1"/>
    </source>
</evidence>
<gene>
    <name evidence="2" type="ORF">HNQ70_003079</name>
</gene>
<accession>A0A7W8HKD2</accession>